<dbReference type="InterPro" id="IPR026588">
    <property type="entry name" value="Choice_anch_A"/>
</dbReference>
<protein>
    <recommendedName>
        <fullName evidence="2">Choice-of-anchor A domain-containing protein</fullName>
    </recommendedName>
</protein>
<dbReference type="Proteomes" id="UP000473648">
    <property type="component" value="Unassembled WGS sequence"/>
</dbReference>
<feature type="domain" description="Choice-of-anchor A" evidence="2">
    <location>
        <begin position="63"/>
        <end position="331"/>
    </location>
</feature>
<comment type="caution">
    <text evidence="3">The sequence shown here is derived from an EMBL/GenBank/DDBJ whole genome shotgun (WGS) entry which is preliminary data.</text>
</comment>
<gene>
    <name evidence="3" type="ORF">FRC53_09640</name>
</gene>
<evidence type="ECO:0000313" key="3">
    <source>
        <dbReference type="EMBL" id="MQM73655.1"/>
    </source>
</evidence>
<evidence type="ECO:0000259" key="2">
    <source>
        <dbReference type="Pfam" id="PF20597"/>
    </source>
</evidence>
<sequence length="410" mass="43992">MMERAGKNIKRVIIIAAAALLALCMAGIIMVWADGVKIEDSPTARFTDSAFDQYHDSEAESILGPVGSFHLVAFDTLHLNAHCNGNFATNDLQANSNNGTNNYGSEVNYAKHFTSGSPGAGEDDILVVGDRNNTIGTTDGGNAIMLNGSKLDRIKHIIKSENFIDLADWKAKTQAVSNNYKSHSTSDSVTTDFSERNNQMITVNQAGSFLNLTATSNGLNGIASDAPLNIDVGNGNNIVINVDCSQVPANGTLSLPDCKTILKGQELNNREVTEFNENFITWNFTNIPSGMTIDAKLMIGSILAPGATVNLNQNLNGTCVADTIYVKAESHRDDSRGTTPNTPTEEKGSLTFTKTFGGDNITKADLSNISFTVTGPNNYSKTFTLGEIKQNDGTYSKTLTGLNVREIYGH</sequence>
<evidence type="ECO:0000256" key="1">
    <source>
        <dbReference type="SAM" id="MobiDB-lite"/>
    </source>
</evidence>
<evidence type="ECO:0000313" key="4">
    <source>
        <dbReference type="Proteomes" id="UP000473648"/>
    </source>
</evidence>
<dbReference type="Pfam" id="PF20597">
    <property type="entry name" value="pAdhesive_15"/>
    <property type="match status" value="1"/>
</dbReference>
<name>A0A6L5GTS7_9FIRM</name>
<organism evidence="3 4">
    <name type="scientific">Candidatus Pseudoramibacter fermentans</name>
    <dbReference type="NCBI Taxonomy" id="2594427"/>
    <lineage>
        <taxon>Bacteria</taxon>
        <taxon>Bacillati</taxon>
        <taxon>Bacillota</taxon>
        <taxon>Clostridia</taxon>
        <taxon>Eubacteriales</taxon>
        <taxon>Eubacteriaceae</taxon>
        <taxon>Pseudoramibacter</taxon>
    </lineage>
</organism>
<reference evidence="3" key="1">
    <citation type="journal article" date="2020" name="Appl. Environ. Microbiol.">
        <title>Medium-Chain Fatty Acid Synthesis by 'Candidatus Weimeria bifida' gen. nov., sp. nov., and 'Candidatus Pseudoramibacter fermentans' sp. nov.</title>
        <authorList>
            <person name="Scarborough M.J."/>
            <person name="Myers K.S."/>
            <person name="Donohue T.J."/>
            <person name="Noguera D.R."/>
        </authorList>
    </citation>
    <scope>NUCLEOTIDE SEQUENCE</scope>
    <source>
        <strain evidence="3">EUB1.1</strain>
    </source>
</reference>
<dbReference type="AlphaFoldDB" id="A0A6L5GTS7"/>
<accession>A0A6L5GTS7</accession>
<keyword evidence="4" id="KW-1185">Reference proteome</keyword>
<dbReference type="EMBL" id="VOGB01000005">
    <property type="protein sequence ID" value="MQM73655.1"/>
    <property type="molecule type" value="Genomic_DNA"/>
</dbReference>
<proteinExistence type="predicted"/>
<feature type="region of interest" description="Disordered" evidence="1">
    <location>
        <begin position="330"/>
        <end position="352"/>
    </location>
</feature>